<evidence type="ECO:0000313" key="1">
    <source>
        <dbReference type="EMBL" id="QBP42192.1"/>
    </source>
</evidence>
<reference evidence="1 2" key="1">
    <citation type="submission" date="2019-03" db="EMBL/GenBank/DDBJ databases">
        <title>Complete genome sequence of Paenisporosarcina antarctica CGMCC 1.6503T.</title>
        <authorList>
            <person name="Rong J.-C."/>
            <person name="Chi N.-Y."/>
            <person name="Zhang Q.-F."/>
        </authorList>
    </citation>
    <scope>NUCLEOTIDE SEQUENCE [LARGE SCALE GENOMIC DNA]</scope>
    <source>
        <strain evidence="1 2">CGMCC 1.6503</strain>
    </source>
</reference>
<dbReference type="PANTHER" id="PTHR35868">
    <property type="entry name" value="DUF2804 DOMAIN-CONTAINING PROTEIN-RELATED"/>
    <property type="match status" value="1"/>
</dbReference>
<dbReference type="Pfam" id="PF10974">
    <property type="entry name" value="DUF2804"/>
    <property type="match status" value="1"/>
</dbReference>
<proteinExistence type="predicted"/>
<keyword evidence="2" id="KW-1185">Reference proteome</keyword>
<sequence>MPKVQQHAEREILEPIALCDSKGNLNPAAIGFSRKSLIDSNLSGHFMRKKKWNNWCVFGEDIMFSASIRHMDYAVICSVYFLDYETQRYFEKSITVSLGQRIHMPNQVLETITFFDNEMSIQLIHMQGETHMKVTISNFDGEFLHADLQIEHPVNDESLNVVIPWNRQLFHHTAKHYTLPTSGFVKVGDKRYNFNSEDSYAVLDYGRGVWPRKASRKWASASQRLGNQRIGLNFGGTWTDGTGMTENAVFVDGQVSKISEDVIFTYDKNDLMNPWHIRSKFSSDVNLTFTPFLQREANINIGFVNLNGYQMVGYFNGFVHLQDGSCLSITELLGSIEDHKAKW</sequence>
<dbReference type="KEGG" id="panc:E2636_14000"/>
<accession>A0A4P7A095</accession>
<dbReference type="InterPro" id="IPR021243">
    <property type="entry name" value="DUF2804"/>
</dbReference>
<dbReference type="PANTHER" id="PTHR35868:SF3">
    <property type="entry name" value="DUF2804 DOMAIN-CONTAINING PROTEIN"/>
    <property type="match status" value="1"/>
</dbReference>
<gene>
    <name evidence="1" type="ORF">E2636_14000</name>
</gene>
<evidence type="ECO:0000313" key="2">
    <source>
        <dbReference type="Proteomes" id="UP000294292"/>
    </source>
</evidence>
<protein>
    <submittedName>
        <fullName evidence="1">DUF2804 domain-containing protein</fullName>
    </submittedName>
</protein>
<dbReference type="RefSeq" id="WP_134210748.1">
    <property type="nucleotide sequence ID" value="NZ_CP038015.1"/>
</dbReference>
<dbReference type="OrthoDB" id="9762066at2"/>
<name>A0A4P7A095_9BACL</name>
<dbReference type="AlphaFoldDB" id="A0A4P7A095"/>
<organism evidence="1 2">
    <name type="scientific">Paenisporosarcina antarctica</name>
    <dbReference type="NCBI Taxonomy" id="417367"/>
    <lineage>
        <taxon>Bacteria</taxon>
        <taxon>Bacillati</taxon>
        <taxon>Bacillota</taxon>
        <taxon>Bacilli</taxon>
        <taxon>Bacillales</taxon>
        <taxon>Caryophanaceae</taxon>
        <taxon>Paenisporosarcina</taxon>
    </lineage>
</organism>
<dbReference type="EMBL" id="CP038015">
    <property type="protein sequence ID" value="QBP42192.1"/>
    <property type="molecule type" value="Genomic_DNA"/>
</dbReference>
<dbReference type="Proteomes" id="UP000294292">
    <property type="component" value="Chromosome"/>
</dbReference>